<dbReference type="PANTHER" id="PTHR11910">
    <property type="entry name" value="ATP SYNTHASE DELTA CHAIN"/>
    <property type="match status" value="1"/>
</dbReference>
<dbReference type="PROSITE" id="PS00389">
    <property type="entry name" value="ATPASE_DELTA"/>
    <property type="match status" value="1"/>
</dbReference>
<evidence type="ECO:0000256" key="4">
    <source>
        <dbReference type="ARBA" id="ARBA00023065"/>
    </source>
</evidence>
<keyword evidence="7" id="KW-0139">CF(1)</keyword>
<evidence type="ECO:0000256" key="5">
    <source>
        <dbReference type="ARBA" id="ARBA00023136"/>
    </source>
</evidence>
<comment type="function">
    <text evidence="7">This protein is part of the stalk that links CF(0) to CF(1). It either transmits conformational changes from CF(0) to CF(1) or is implicated in proton conduction.</text>
</comment>
<keyword evidence="2 7" id="KW-0813">Transport</keyword>
<comment type="similarity">
    <text evidence="7">Belongs to the ATPase delta chain family.</text>
</comment>
<keyword evidence="9" id="KW-1185">Reference proteome</keyword>
<evidence type="ECO:0000256" key="1">
    <source>
        <dbReference type="ARBA" id="ARBA00004370"/>
    </source>
</evidence>
<dbReference type="InterPro" id="IPR020781">
    <property type="entry name" value="ATPase_OSCP/d_CS"/>
</dbReference>
<evidence type="ECO:0000256" key="6">
    <source>
        <dbReference type="ARBA" id="ARBA00023310"/>
    </source>
</evidence>
<dbReference type="PRINTS" id="PR00125">
    <property type="entry name" value="ATPASEDELTA"/>
</dbReference>
<keyword evidence="5 7" id="KW-0472">Membrane</keyword>
<evidence type="ECO:0000256" key="3">
    <source>
        <dbReference type="ARBA" id="ARBA00022781"/>
    </source>
</evidence>
<evidence type="ECO:0000256" key="7">
    <source>
        <dbReference type="HAMAP-Rule" id="MF_01416"/>
    </source>
</evidence>
<protein>
    <recommendedName>
        <fullName evidence="7">ATP synthase subunit delta</fullName>
    </recommendedName>
    <alternativeName>
        <fullName evidence="7">ATP synthase F(1) sector subunit delta</fullName>
    </alternativeName>
    <alternativeName>
        <fullName evidence="7">F-type ATPase subunit delta</fullName>
        <shortName evidence="7">F-ATPase subunit delta</shortName>
    </alternativeName>
</protein>
<dbReference type="RefSeq" id="WP_147034313.1">
    <property type="nucleotide sequence ID" value="NZ_CP042436.1"/>
</dbReference>
<dbReference type="NCBIfam" id="TIGR01145">
    <property type="entry name" value="ATP_synt_delta"/>
    <property type="match status" value="1"/>
</dbReference>
<dbReference type="SUPFAM" id="SSF47928">
    <property type="entry name" value="N-terminal domain of the delta subunit of the F1F0-ATP synthase"/>
    <property type="match status" value="1"/>
</dbReference>
<comment type="subcellular location">
    <subcellularLocation>
        <location evidence="7">Cell membrane</location>
        <topology evidence="7">Peripheral membrane protein</topology>
    </subcellularLocation>
    <subcellularLocation>
        <location evidence="1">Membrane</location>
    </subcellularLocation>
</comment>
<accession>A0A5B8V2U9</accession>
<dbReference type="GO" id="GO:0046933">
    <property type="term" value="F:proton-transporting ATP synthase activity, rotational mechanism"/>
    <property type="evidence" value="ECO:0007669"/>
    <property type="project" value="UniProtKB-UniRule"/>
</dbReference>
<dbReference type="OrthoDB" id="9802471at2"/>
<dbReference type="AlphaFoldDB" id="A0A5B8V2U9"/>
<dbReference type="Gene3D" id="1.10.520.20">
    <property type="entry name" value="N-terminal domain of the delta subunit of the F1F0-ATP synthase"/>
    <property type="match status" value="1"/>
</dbReference>
<comment type="function">
    <text evidence="7">F(1)F(0) ATP synthase produces ATP from ADP in the presence of a proton or sodium gradient. F-type ATPases consist of two structural domains, F(1) containing the extramembraneous catalytic core and F(0) containing the membrane proton channel, linked together by a central stalk and a peripheral stalk. During catalysis, ATP synthesis in the catalytic domain of F(1) is coupled via a rotary mechanism of the central stalk subunits to proton translocation.</text>
</comment>
<dbReference type="KEGG" id="mgin:FRZ54_23920"/>
<dbReference type="InterPro" id="IPR026015">
    <property type="entry name" value="ATP_synth_OSCP/delta_N_sf"/>
</dbReference>
<gene>
    <name evidence="7 8" type="primary">atpH</name>
    <name evidence="8" type="ORF">FRZ54_23920</name>
</gene>
<name>A0A5B8V2U9_9SPHI</name>
<keyword evidence="6 7" id="KW-0066">ATP synthesis</keyword>
<evidence type="ECO:0000256" key="2">
    <source>
        <dbReference type="ARBA" id="ARBA00022448"/>
    </source>
</evidence>
<organism evidence="8 9">
    <name type="scientific">Mucilaginibacter ginsenosidivorans</name>
    <dbReference type="NCBI Taxonomy" id="398053"/>
    <lineage>
        <taxon>Bacteria</taxon>
        <taxon>Pseudomonadati</taxon>
        <taxon>Bacteroidota</taxon>
        <taxon>Sphingobacteriia</taxon>
        <taxon>Sphingobacteriales</taxon>
        <taxon>Sphingobacteriaceae</taxon>
        <taxon>Mucilaginibacter</taxon>
    </lineage>
</organism>
<dbReference type="Proteomes" id="UP000321479">
    <property type="component" value="Chromosome"/>
</dbReference>
<dbReference type="InterPro" id="IPR000711">
    <property type="entry name" value="ATPase_OSCP/dsu"/>
</dbReference>
<dbReference type="GO" id="GO:0045259">
    <property type="term" value="C:proton-transporting ATP synthase complex"/>
    <property type="evidence" value="ECO:0007669"/>
    <property type="project" value="UniProtKB-KW"/>
</dbReference>
<keyword evidence="7" id="KW-1003">Cell membrane</keyword>
<evidence type="ECO:0000313" key="9">
    <source>
        <dbReference type="Proteomes" id="UP000321479"/>
    </source>
</evidence>
<dbReference type="HAMAP" id="MF_01416">
    <property type="entry name" value="ATP_synth_delta_bact"/>
    <property type="match status" value="1"/>
</dbReference>
<dbReference type="EMBL" id="CP042436">
    <property type="protein sequence ID" value="QEC65488.1"/>
    <property type="molecule type" value="Genomic_DNA"/>
</dbReference>
<dbReference type="Pfam" id="PF00213">
    <property type="entry name" value="OSCP"/>
    <property type="match status" value="1"/>
</dbReference>
<proteinExistence type="inferred from homology"/>
<keyword evidence="4 7" id="KW-0406">Ion transport</keyword>
<sequence length="182" mass="20128">MSELTVANRYAKSLIDLAEEEKALEAIRSDMELFTHTLKANSQLQAVLANPIIAHDKKIKILEAIFAGKVSKVTDSFFKIMINKSRAQVLYATAKEFINQYNVIKNIVRAYVTSATPLSEENKKQIIAELKASTGGTIELHTKVDHNLIGGFVLKVGDLQVDTSLLTSLKKLKSDFAHGVNQ</sequence>
<evidence type="ECO:0000313" key="8">
    <source>
        <dbReference type="EMBL" id="QEC65488.1"/>
    </source>
</evidence>
<dbReference type="GO" id="GO:0005886">
    <property type="term" value="C:plasma membrane"/>
    <property type="evidence" value="ECO:0007669"/>
    <property type="project" value="UniProtKB-SubCell"/>
</dbReference>
<keyword evidence="3 7" id="KW-0375">Hydrogen ion transport</keyword>
<reference evidence="8 9" key="1">
    <citation type="journal article" date="2017" name="Curr. Microbiol.">
        <title>Mucilaginibacter ginsenosidivorans sp. nov., Isolated from Soil of Ginseng Field.</title>
        <authorList>
            <person name="Kim M.M."/>
            <person name="Siddiqi M.Z."/>
            <person name="Im W.T."/>
        </authorList>
    </citation>
    <scope>NUCLEOTIDE SEQUENCE [LARGE SCALE GENOMIC DNA]</scope>
    <source>
        <strain evidence="8 9">Gsoil 3017</strain>
    </source>
</reference>